<evidence type="ECO:0008006" key="4">
    <source>
        <dbReference type="Google" id="ProtNLM"/>
    </source>
</evidence>
<keyword evidence="1" id="KW-0472">Membrane</keyword>
<comment type="caution">
    <text evidence="2">The sequence shown here is derived from an EMBL/GenBank/DDBJ whole genome shotgun (WGS) entry which is preliminary data.</text>
</comment>
<dbReference type="Proteomes" id="UP000094527">
    <property type="component" value="Unassembled WGS sequence"/>
</dbReference>
<evidence type="ECO:0000313" key="2">
    <source>
        <dbReference type="EMBL" id="ODM91583.1"/>
    </source>
</evidence>
<keyword evidence="3" id="KW-1185">Reference proteome</keyword>
<protein>
    <recommendedName>
        <fullName evidence="4">Cytochrome c oxidase subunit 8B, mitochondrial</fullName>
    </recommendedName>
</protein>
<feature type="transmembrane region" description="Helical" evidence="1">
    <location>
        <begin position="46"/>
        <end position="64"/>
    </location>
</feature>
<reference evidence="2 3" key="1">
    <citation type="journal article" date="2016" name="Genome Biol. Evol.">
        <title>Gene Family Evolution Reflects Adaptation to Soil Environmental Stressors in the Genome of the Collembolan Orchesella cincta.</title>
        <authorList>
            <person name="Faddeeva-Vakhrusheva A."/>
            <person name="Derks M.F."/>
            <person name="Anvar S.Y."/>
            <person name="Agamennone V."/>
            <person name="Suring W."/>
            <person name="Smit S."/>
            <person name="van Straalen N.M."/>
            <person name="Roelofs D."/>
        </authorList>
    </citation>
    <scope>NUCLEOTIDE SEQUENCE [LARGE SCALE GENOMIC DNA]</scope>
    <source>
        <tissue evidence="2">Mixed pool</tissue>
    </source>
</reference>
<gene>
    <name evidence="2" type="ORF">Ocin01_15103</name>
</gene>
<dbReference type="GO" id="GO:0005739">
    <property type="term" value="C:mitochondrion"/>
    <property type="evidence" value="ECO:0007669"/>
    <property type="project" value="GOC"/>
</dbReference>
<sequence length="78" mass="8459">MIGAVVKRAVTSRSLIQVPKRTLYPHTSSNHVAGMPRNRIPFPEKVATGIFLATCILATPAWVVTHMDDYRGGAVGEV</sequence>
<keyword evidence="1" id="KW-0812">Transmembrane</keyword>
<dbReference type="AlphaFoldDB" id="A0A1D2MF60"/>
<keyword evidence="1" id="KW-1133">Transmembrane helix</keyword>
<dbReference type="GO" id="GO:0006123">
    <property type="term" value="P:mitochondrial electron transport, cytochrome c to oxygen"/>
    <property type="evidence" value="ECO:0007669"/>
    <property type="project" value="InterPro"/>
</dbReference>
<dbReference type="Pfam" id="PF02285">
    <property type="entry name" value="COX8"/>
    <property type="match status" value="1"/>
</dbReference>
<dbReference type="UniPathway" id="UPA00705"/>
<dbReference type="InterPro" id="IPR003205">
    <property type="entry name" value="Cyt_c_oxidase_su8"/>
</dbReference>
<evidence type="ECO:0000313" key="3">
    <source>
        <dbReference type="Proteomes" id="UP000094527"/>
    </source>
</evidence>
<accession>A0A1D2MF60</accession>
<dbReference type="OrthoDB" id="7668083at2759"/>
<proteinExistence type="predicted"/>
<dbReference type="EMBL" id="LJIJ01001498">
    <property type="protein sequence ID" value="ODM91583.1"/>
    <property type="molecule type" value="Genomic_DNA"/>
</dbReference>
<evidence type="ECO:0000256" key="1">
    <source>
        <dbReference type="SAM" id="Phobius"/>
    </source>
</evidence>
<organism evidence="2 3">
    <name type="scientific">Orchesella cincta</name>
    <name type="common">Springtail</name>
    <name type="synonym">Podura cincta</name>
    <dbReference type="NCBI Taxonomy" id="48709"/>
    <lineage>
        <taxon>Eukaryota</taxon>
        <taxon>Metazoa</taxon>
        <taxon>Ecdysozoa</taxon>
        <taxon>Arthropoda</taxon>
        <taxon>Hexapoda</taxon>
        <taxon>Collembola</taxon>
        <taxon>Entomobryomorpha</taxon>
        <taxon>Entomobryoidea</taxon>
        <taxon>Orchesellidae</taxon>
        <taxon>Orchesellinae</taxon>
        <taxon>Orchesella</taxon>
    </lineage>
</organism>
<name>A0A1D2MF60_ORCCI</name>